<dbReference type="SMART" id="SM00382">
    <property type="entry name" value="AAA"/>
    <property type="match status" value="1"/>
</dbReference>
<organism evidence="11 12">
    <name type="scientific">Paenibacillus cellulosilyticus</name>
    <dbReference type="NCBI Taxonomy" id="375489"/>
    <lineage>
        <taxon>Bacteria</taxon>
        <taxon>Bacillati</taxon>
        <taxon>Bacillota</taxon>
        <taxon>Bacilli</taxon>
        <taxon>Bacillales</taxon>
        <taxon>Paenibacillaceae</taxon>
        <taxon>Paenibacillus</taxon>
    </lineage>
</organism>
<feature type="transmembrane region" description="Helical" evidence="8">
    <location>
        <begin position="263"/>
        <end position="283"/>
    </location>
</feature>
<keyword evidence="6 8" id="KW-1133">Transmembrane helix</keyword>
<dbReference type="InterPro" id="IPR011527">
    <property type="entry name" value="ABC1_TM_dom"/>
</dbReference>
<dbReference type="GO" id="GO:0005886">
    <property type="term" value="C:plasma membrane"/>
    <property type="evidence" value="ECO:0007669"/>
    <property type="project" value="UniProtKB-SubCell"/>
</dbReference>
<name>A0A2V2YRE7_9BACL</name>
<protein>
    <submittedName>
        <fullName evidence="11">ATP-binding cassette subfamily B protein</fullName>
    </submittedName>
</protein>
<feature type="domain" description="ABC transporter" evidence="9">
    <location>
        <begin position="356"/>
        <end position="590"/>
    </location>
</feature>
<dbReference type="GO" id="GO:0005524">
    <property type="term" value="F:ATP binding"/>
    <property type="evidence" value="ECO:0007669"/>
    <property type="project" value="UniProtKB-KW"/>
</dbReference>
<dbReference type="GO" id="GO:0140359">
    <property type="term" value="F:ABC-type transporter activity"/>
    <property type="evidence" value="ECO:0007669"/>
    <property type="project" value="InterPro"/>
</dbReference>
<feature type="domain" description="ABC transmembrane type-1" evidence="10">
    <location>
        <begin position="37"/>
        <end position="321"/>
    </location>
</feature>
<dbReference type="InterPro" id="IPR003593">
    <property type="entry name" value="AAA+_ATPase"/>
</dbReference>
<keyword evidence="4" id="KW-0547">Nucleotide-binding</keyword>
<dbReference type="GO" id="GO:0016887">
    <property type="term" value="F:ATP hydrolysis activity"/>
    <property type="evidence" value="ECO:0007669"/>
    <property type="project" value="InterPro"/>
</dbReference>
<dbReference type="Pfam" id="PF00664">
    <property type="entry name" value="ABC_membrane"/>
    <property type="match status" value="1"/>
</dbReference>
<dbReference type="RefSeq" id="WP_245946839.1">
    <property type="nucleotide sequence ID" value="NZ_CP054613.1"/>
</dbReference>
<proteinExistence type="predicted"/>
<gene>
    <name evidence="11" type="ORF">DFQ01_12496</name>
</gene>
<dbReference type="GO" id="GO:0034040">
    <property type="term" value="F:ATPase-coupled lipid transmembrane transporter activity"/>
    <property type="evidence" value="ECO:0007669"/>
    <property type="project" value="TreeGrafter"/>
</dbReference>
<dbReference type="InterPro" id="IPR003439">
    <property type="entry name" value="ABC_transporter-like_ATP-bd"/>
</dbReference>
<dbReference type="Gene3D" id="3.40.50.300">
    <property type="entry name" value="P-loop containing nucleotide triphosphate hydrolases"/>
    <property type="match status" value="1"/>
</dbReference>
<dbReference type="Pfam" id="PF00005">
    <property type="entry name" value="ABC_tran"/>
    <property type="match status" value="1"/>
</dbReference>
<dbReference type="CDD" id="cd18545">
    <property type="entry name" value="ABC_6TM_YknV_like"/>
    <property type="match status" value="1"/>
</dbReference>
<dbReference type="Proteomes" id="UP000246635">
    <property type="component" value="Unassembled WGS sequence"/>
</dbReference>
<evidence type="ECO:0000256" key="2">
    <source>
        <dbReference type="ARBA" id="ARBA00022448"/>
    </source>
</evidence>
<feature type="transmembrane region" description="Helical" evidence="8">
    <location>
        <begin position="182"/>
        <end position="198"/>
    </location>
</feature>
<dbReference type="Gene3D" id="1.20.1560.10">
    <property type="entry name" value="ABC transporter type 1, transmembrane domain"/>
    <property type="match status" value="1"/>
</dbReference>
<keyword evidence="5 11" id="KW-0067">ATP-binding</keyword>
<keyword evidence="12" id="KW-1185">Reference proteome</keyword>
<accession>A0A2V2YRE7</accession>
<evidence type="ECO:0000313" key="11">
    <source>
        <dbReference type="EMBL" id="PWV95919.1"/>
    </source>
</evidence>
<keyword evidence="3 8" id="KW-0812">Transmembrane</keyword>
<dbReference type="CDD" id="cd03254">
    <property type="entry name" value="ABCC_Glucan_exporter_like"/>
    <property type="match status" value="1"/>
</dbReference>
<keyword evidence="7 8" id="KW-0472">Membrane</keyword>
<dbReference type="InterPro" id="IPR027417">
    <property type="entry name" value="P-loop_NTPase"/>
</dbReference>
<evidence type="ECO:0000259" key="9">
    <source>
        <dbReference type="PROSITE" id="PS50893"/>
    </source>
</evidence>
<feature type="transmembrane region" description="Helical" evidence="8">
    <location>
        <begin position="73"/>
        <end position="94"/>
    </location>
</feature>
<evidence type="ECO:0000256" key="7">
    <source>
        <dbReference type="ARBA" id="ARBA00023136"/>
    </source>
</evidence>
<dbReference type="PROSITE" id="PS50893">
    <property type="entry name" value="ABC_TRANSPORTER_2"/>
    <property type="match status" value="1"/>
</dbReference>
<dbReference type="EMBL" id="QGTQ01000024">
    <property type="protein sequence ID" value="PWV95919.1"/>
    <property type="molecule type" value="Genomic_DNA"/>
</dbReference>
<dbReference type="InterPro" id="IPR036640">
    <property type="entry name" value="ABC1_TM_sf"/>
</dbReference>
<evidence type="ECO:0000256" key="5">
    <source>
        <dbReference type="ARBA" id="ARBA00022840"/>
    </source>
</evidence>
<evidence type="ECO:0000256" key="6">
    <source>
        <dbReference type="ARBA" id="ARBA00022989"/>
    </source>
</evidence>
<feature type="transmembrane region" description="Helical" evidence="8">
    <location>
        <begin position="36"/>
        <end position="61"/>
    </location>
</feature>
<dbReference type="PROSITE" id="PS50929">
    <property type="entry name" value="ABC_TM1F"/>
    <property type="match status" value="1"/>
</dbReference>
<dbReference type="SUPFAM" id="SSF52540">
    <property type="entry name" value="P-loop containing nucleoside triphosphate hydrolases"/>
    <property type="match status" value="1"/>
</dbReference>
<evidence type="ECO:0000259" key="10">
    <source>
        <dbReference type="PROSITE" id="PS50929"/>
    </source>
</evidence>
<comment type="caution">
    <text evidence="11">The sequence shown here is derived from an EMBL/GenBank/DDBJ whole genome shotgun (WGS) entry which is preliminary data.</text>
</comment>
<dbReference type="PANTHER" id="PTHR24221:SF654">
    <property type="entry name" value="ATP-BINDING CASSETTE SUB-FAMILY B MEMBER 6"/>
    <property type="match status" value="1"/>
</dbReference>
<comment type="subcellular location">
    <subcellularLocation>
        <location evidence="1">Cell membrane</location>
        <topology evidence="1">Multi-pass membrane protein</topology>
    </subcellularLocation>
</comment>
<dbReference type="PANTHER" id="PTHR24221">
    <property type="entry name" value="ATP-BINDING CASSETTE SUB-FAMILY B"/>
    <property type="match status" value="1"/>
</dbReference>
<dbReference type="AlphaFoldDB" id="A0A2V2YRE7"/>
<dbReference type="FunFam" id="3.40.50.300:FF:000287">
    <property type="entry name" value="Multidrug ABC transporter ATP-binding protein"/>
    <property type="match status" value="1"/>
</dbReference>
<evidence type="ECO:0000256" key="4">
    <source>
        <dbReference type="ARBA" id="ARBA00022741"/>
    </source>
</evidence>
<evidence type="ECO:0000256" key="3">
    <source>
        <dbReference type="ARBA" id="ARBA00022692"/>
    </source>
</evidence>
<feature type="transmembrane region" description="Helical" evidence="8">
    <location>
        <begin position="289"/>
        <end position="308"/>
    </location>
</feature>
<evidence type="ECO:0000256" key="1">
    <source>
        <dbReference type="ARBA" id="ARBA00004651"/>
    </source>
</evidence>
<sequence>MKQRFVYPNDGPFNHNFNWASIFHFLRFMMPYRKQLIGVTALALLGSVTQVLAPAIIAIAIDKAIQPRDGEASIRLLLMYASLMIVLCVLQMAVGRYRIRRMSRIGQQMISDLRSTLFSRIQSLPIRYFNSKPTGSIHQHITGDIAVLEDIIMNGTITLLMDILQLVGVITILLIWNYKLGALIMLTVPLVFAVSRFLRKRIRVSFQELRAKQACINAHLNDSIQGMKVTQAYEQEEENIRYFESINKDNIRAWDKASALNQLLIPVIQLTIVLGLIILFVYGSYLIQTGVMTVGLFVGYTNYIFNFWEPVQRIGQLYSQLLIGMASSDKIFGIIRQESADPEVEAKENISIKGEIAFEQVSFQYDNNKMALQEIDLTIKAGQMAAFVGSTGAGKSTLINLLCRFYDPDQGRVLIDGTDIRNIANDNLRSQICLVPQEPFIFSGTIRDNIRYGKLDATDEEVKLAATAVHAHDFIMRLPQGYDTPLQEQGGMLSTGQKQLISFARAIIANPRILILDEATANIDTETERNIQQALKALQLDRTTVVVAHRLSTIRDADQIFVLDHGKLIEQGTHQQLVHHVGSYRQFIEMQRYLAVGE</sequence>
<keyword evidence="2" id="KW-0813">Transport</keyword>
<dbReference type="InterPro" id="IPR039421">
    <property type="entry name" value="Type_1_exporter"/>
</dbReference>
<evidence type="ECO:0000256" key="8">
    <source>
        <dbReference type="SAM" id="Phobius"/>
    </source>
</evidence>
<reference evidence="11 12" key="1">
    <citation type="submission" date="2018-05" db="EMBL/GenBank/DDBJ databases">
        <title>Genomic Encyclopedia of Type Strains, Phase III (KMG-III): the genomes of soil and plant-associated and newly described type strains.</title>
        <authorList>
            <person name="Whitman W."/>
        </authorList>
    </citation>
    <scope>NUCLEOTIDE SEQUENCE [LARGE SCALE GENOMIC DNA]</scope>
    <source>
        <strain evidence="11 12">CECT 5696</strain>
    </source>
</reference>
<evidence type="ECO:0000313" key="12">
    <source>
        <dbReference type="Proteomes" id="UP000246635"/>
    </source>
</evidence>
<feature type="transmembrane region" description="Helical" evidence="8">
    <location>
        <begin position="157"/>
        <end position="176"/>
    </location>
</feature>
<dbReference type="SUPFAM" id="SSF90123">
    <property type="entry name" value="ABC transporter transmembrane region"/>
    <property type="match status" value="1"/>
</dbReference>